<comment type="similarity">
    <text evidence="3">Belongs to the pICln (TC 1.A.47) family.</text>
</comment>
<accession>A0A1D1Y6H6</accession>
<reference evidence="6" key="1">
    <citation type="submission" date="2015-07" db="EMBL/GenBank/DDBJ databases">
        <title>Transcriptome Assembly of Anthurium amnicola.</title>
        <authorList>
            <person name="Suzuki J."/>
        </authorList>
    </citation>
    <scope>NUCLEOTIDE SEQUENCE</scope>
</reference>
<sequence>MVASGLRGFAERVGDGNGLPRLDAEGGEELMHVQPGVAIALADRPPESTGTLYITTKRVLWLSDTDRARGYAVGFLSLSLHAVSRDPEAYAFPCIYTQMETEAIEDEESEDSDLECNEELDLSKVTEMRLVPSDPGQLDALFDIFCKCAELNPDPNQEQEEENDWIFGDEQMAVDETGDDSEWHFAEDLANPIGHANGGHDLAQSVLEHKPAMRNILLGFDNLLPHSIIVLSPDQRSTF</sequence>
<dbReference type="AlphaFoldDB" id="A0A1D1Y6H6"/>
<dbReference type="GO" id="GO:0006884">
    <property type="term" value="P:cell volume homeostasis"/>
    <property type="evidence" value="ECO:0007669"/>
    <property type="project" value="InterPro"/>
</dbReference>
<dbReference type="GO" id="GO:0034709">
    <property type="term" value="C:methylosome"/>
    <property type="evidence" value="ECO:0007669"/>
    <property type="project" value="InterPro"/>
</dbReference>
<gene>
    <name evidence="6" type="primary">At5g62290_0</name>
    <name evidence="6" type="ORF">g.52505</name>
</gene>
<proteinExistence type="inferred from homology"/>
<keyword evidence="5" id="KW-0539">Nucleus</keyword>
<evidence type="ECO:0000313" key="6">
    <source>
        <dbReference type="EMBL" id="JAT50241.1"/>
    </source>
</evidence>
<dbReference type="GO" id="GO:0034715">
    <property type="term" value="C:pICln-Sm protein complex"/>
    <property type="evidence" value="ECO:0007669"/>
    <property type="project" value="InterPro"/>
</dbReference>
<dbReference type="GO" id="GO:0045292">
    <property type="term" value="P:mRNA cis splicing, via spliceosome"/>
    <property type="evidence" value="ECO:0007669"/>
    <property type="project" value="TreeGrafter"/>
</dbReference>
<dbReference type="GO" id="GO:0000387">
    <property type="term" value="P:spliceosomal snRNP assembly"/>
    <property type="evidence" value="ECO:0007669"/>
    <property type="project" value="InterPro"/>
</dbReference>
<name>A0A1D1Y6H6_9ARAE</name>
<dbReference type="GO" id="GO:0005886">
    <property type="term" value="C:plasma membrane"/>
    <property type="evidence" value="ECO:0007669"/>
    <property type="project" value="InterPro"/>
</dbReference>
<evidence type="ECO:0000256" key="1">
    <source>
        <dbReference type="ARBA" id="ARBA00004123"/>
    </source>
</evidence>
<evidence type="ECO:0000256" key="4">
    <source>
        <dbReference type="ARBA" id="ARBA00022490"/>
    </source>
</evidence>
<evidence type="ECO:0000256" key="2">
    <source>
        <dbReference type="ARBA" id="ARBA00004496"/>
    </source>
</evidence>
<dbReference type="PANTHER" id="PTHR21399">
    <property type="entry name" value="CHLORIDE CONDUCTANCE REGULATORY PROTEIN ICLN"/>
    <property type="match status" value="1"/>
</dbReference>
<dbReference type="GO" id="GO:0006821">
    <property type="term" value="P:chloride transport"/>
    <property type="evidence" value="ECO:0007669"/>
    <property type="project" value="InterPro"/>
</dbReference>
<dbReference type="EMBL" id="GDJX01017695">
    <property type="protein sequence ID" value="JAT50241.1"/>
    <property type="molecule type" value="Transcribed_RNA"/>
</dbReference>
<dbReference type="InterPro" id="IPR011993">
    <property type="entry name" value="PH-like_dom_sf"/>
</dbReference>
<evidence type="ECO:0000256" key="3">
    <source>
        <dbReference type="ARBA" id="ARBA00007054"/>
    </source>
</evidence>
<dbReference type="PRINTS" id="PR01348">
    <property type="entry name" value="ICLNCHANNEL"/>
</dbReference>
<dbReference type="Pfam" id="PF03517">
    <property type="entry name" value="Voldacs"/>
    <property type="match status" value="1"/>
</dbReference>
<evidence type="ECO:0000256" key="5">
    <source>
        <dbReference type="ARBA" id="ARBA00023242"/>
    </source>
</evidence>
<dbReference type="Gene3D" id="2.30.29.30">
    <property type="entry name" value="Pleckstrin-homology domain (PH domain)/Phosphotyrosine-binding domain (PTB)"/>
    <property type="match status" value="1"/>
</dbReference>
<keyword evidence="4" id="KW-0963">Cytoplasm</keyword>
<dbReference type="PANTHER" id="PTHR21399:SF0">
    <property type="entry name" value="METHYLOSOME SUBUNIT PICLN"/>
    <property type="match status" value="1"/>
</dbReference>
<comment type="subcellular location">
    <subcellularLocation>
        <location evidence="2">Cytoplasm</location>
    </subcellularLocation>
    <subcellularLocation>
        <location evidence="1">Nucleus</location>
    </subcellularLocation>
</comment>
<protein>
    <submittedName>
        <fullName evidence="6">Chloride conductance regulatory protein ICln</fullName>
    </submittedName>
</protein>
<dbReference type="InterPro" id="IPR003521">
    <property type="entry name" value="ICln"/>
</dbReference>
<dbReference type="GO" id="GO:0005829">
    <property type="term" value="C:cytosol"/>
    <property type="evidence" value="ECO:0007669"/>
    <property type="project" value="InterPro"/>
</dbReference>
<organism evidence="6">
    <name type="scientific">Anthurium amnicola</name>
    <dbReference type="NCBI Taxonomy" id="1678845"/>
    <lineage>
        <taxon>Eukaryota</taxon>
        <taxon>Viridiplantae</taxon>
        <taxon>Streptophyta</taxon>
        <taxon>Embryophyta</taxon>
        <taxon>Tracheophyta</taxon>
        <taxon>Spermatophyta</taxon>
        <taxon>Magnoliopsida</taxon>
        <taxon>Liliopsida</taxon>
        <taxon>Araceae</taxon>
        <taxon>Pothoideae</taxon>
        <taxon>Potheae</taxon>
        <taxon>Anthurium</taxon>
    </lineage>
</organism>
<dbReference type="GO" id="GO:0005681">
    <property type="term" value="C:spliceosomal complex"/>
    <property type="evidence" value="ECO:0007669"/>
    <property type="project" value="TreeGrafter"/>
</dbReference>
<dbReference type="InterPro" id="IPR039924">
    <property type="entry name" value="ICln/Lot5/Saf5"/>
</dbReference>